<feature type="region of interest" description="Disordered" evidence="1">
    <location>
        <begin position="147"/>
        <end position="169"/>
    </location>
</feature>
<feature type="region of interest" description="Disordered" evidence="1">
    <location>
        <begin position="73"/>
        <end position="119"/>
    </location>
</feature>
<dbReference type="Proteomes" id="UP000054770">
    <property type="component" value="Unassembled WGS sequence"/>
</dbReference>
<reference evidence="2" key="1">
    <citation type="submission" date="2016-01" db="EMBL/GenBank/DDBJ databases">
        <authorList>
            <person name="Peeters C."/>
        </authorList>
    </citation>
    <scope>NUCLEOTIDE SEQUENCE [LARGE SCALE GENOMIC DNA]</scope>
    <source>
        <strain evidence="2">LMG 22940</strain>
    </source>
</reference>
<organism evidence="2 3">
    <name type="scientific">Caballeronia choica</name>
    <dbReference type="NCBI Taxonomy" id="326476"/>
    <lineage>
        <taxon>Bacteria</taxon>
        <taxon>Pseudomonadati</taxon>
        <taxon>Pseudomonadota</taxon>
        <taxon>Betaproteobacteria</taxon>
        <taxon>Burkholderiales</taxon>
        <taxon>Burkholderiaceae</taxon>
        <taxon>Caballeronia</taxon>
    </lineage>
</organism>
<keyword evidence="3" id="KW-1185">Reference proteome</keyword>
<comment type="caution">
    <text evidence="2">The sequence shown here is derived from an EMBL/GenBank/DDBJ whole genome shotgun (WGS) entry which is preliminary data.</text>
</comment>
<dbReference type="OrthoDB" id="9106144at2"/>
<sequence>MALDDFARRVGELHDRANERSQTARLNAYFPIIEQALYNGLSLASILRELQAEGFTFRITGLKSALYRIRKKRTATAATGSAPGIPPSHAIDTPATDDNARSPVNVPAQTTDGGQTRKGWKTIEQLRAENPTMPKIQLNKLYAQQYDQPKVTSADLEELKRRYPPKPKA</sequence>
<dbReference type="AlphaFoldDB" id="A0A158KPE7"/>
<evidence type="ECO:0000256" key="1">
    <source>
        <dbReference type="SAM" id="MobiDB-lite"/>
    </source>
</evidence>
<accession>A0A158KPE7</accession>
<name>A0A158KPE7_9BURK</name>
<evidence type="ECO:0000313" key="2">
    <source>
        <dbReference type="EMBL" id="SAL82603.1"/>
    </source>
</evidence>
<proteinExistence type="predicted"/>
<gene>
    <name evidence="2" type="ORF">AWB68_06583</name>
</gene>
<dbReference type="RefSeq" id="WP_087648520.1">
    <property type="nucleotide sequence ID" value="NZ_FCON02000122.1"/>
</dbReference>
<evidence type="ECO:0000313" key="3">
    <source>
        <dbReference type="Proteomes" id="UP000054770"/>
    </source>
</evidence>
<dbReference type="EMBL" id="FCON02000122">
    <property type="protein sequence ID" value="SAL82603.1"/>
    <property type="molecule type" value="Genomic_DNA"/>
</dbReference>
<protein>
    <submittedName>
        <fullName evidence="2">Uncharacterized protein</fullName>
    </submittedName>
</protein>